<gene>
    <name evidence="4" type="primary">LOC104211436</name>
</gene>
<dbReference type="Proteomes" id="UP000189701">
    <property type="component" value="Unplaced"/>
</dbReference>
<reference evidence="3" key="1">
    <citation type="journal article" date="2013" name="Genome Biol.">
        <title>Reference genomes and transcriptomes of Nicotiana sylvestris and Nicotiana tomentosiformis.</title>
        <authorList>
            <person name="Sierro N."/>
            <person name="Battey J.N."/>
            <person name="Ouadi S."/>
            <person name="Bovet L."/>
            <person name="Goepfert S."/>
            <person name="Bakaher N."/>
            <person name="Peitsch M.C."/>
            <person name="Ivanov N.V."/>
        </authorList>
    </citation>
    <scope>NUCLEOTIDE SEQUENCE [LARGE SCALE GENOMIC DNA]</scope>
</reference>
<feature type="coiled-coil region" evidence="1">
    <location>
        <begin position="151"/>
        <end position="222"/>
    </location>
</feature>
<dbReference type="RefSeq" id="XP_009758785.1">
    <property type="nucleotide sequence ID" value="XM_009760483.1"/>
</dbReference>
<evidence type="ECO:0000256" key="2">
    <source>
        <dbReference type="SAM" id="MobiDB-lite"/>
    </source>
</evidence>
<evidence type="ECO:0000256" key="1">
    <source>
        <dbReference type="SAM" id="Coils"/>
    </source>
</evidence>
<dbReference type="GeneID" id="104211436"/>
<keyword evidence="3" id="KW-1185">Reference proteome</keyword>
<keyword evidence="1" id="KW-0175">Coiled coil</keyword>
<organism evidence="3 4">
    <name type="scientific">Nicotiana sylvestris</name>
    <name type="common">Wood tobacco</name>
    <name type="synonym">South American tobacco</name>
    <dbReference type="NCBI Taxonomy" id="4096"/>
    <lineage>
        <taxon>Eukaryota</taxon>
        <taxon>Viridiplantae</taxon>
        <taxon>Streptophyta</taxon>
        <taxon>Embryophyta</taxon>
        <taxon>Tracheophyta</taxon>
        <taxon>Spermatophyta</taxon>
        <taxon>Magnoliopsida</taxon>
        <taxon>eudicotyledons</taxon>
        <taxon>Gunneridae</taxon>
        <taxon>Pentapetalae</taxon>
        <taxon>asterids</taxon>
        <taxon>lamiids</taxon>
        <taxon>Solanales</taxon>
        <taxon>Solanaceae</taxon>
        <taxon>Nicotianoideae</taxon>
        <taxon>Nicotianeae</taxon>
        <taxon>Nicotiana</taxon>
    </lineage>
</organism>
<evidence type="ECO:0000313" key="3">
    <source>
        <dbReference type="Proteomes" id="UP000189701"/>
    </source>
</evidence>
<protein>
    <submittedName>
        <fullName evidence="4">Myosin-9-like</fullName>
    </submittedName>
</protein>
<evidence type="ECO:0000313" key="4">
    <source>
        <dbReference type="RefSeq" id="XP_009758785.1"/>
    </source>
</evidence>
<feature type="compositionally biased region" description="Basic and acidic residues" evidence="2">
    <location>
        <begin position="12"/>
        <end position="26"/>
    </location>
</feature>
<accession>A0A1U7VAB9</accession>
<dbReference type="AlphaFoldDB" id="A0A1U7VAB9"/>
<reference evidence="4" key="2">
    <citation type="submission" date="2025-08" db="UniProtKB">
        <authorList>
            <consortium name="RefSeq"/>
        </authorList>
    </citation>
    <scope>IDENTIFICATION</scope>
    <source>
        <tissue evidence="4">Leaf</tissue>
    </source>
</reference>
<proteinExistence type="predicted"/>
<sequence length="280" mass="31721">MMTIIIKDDIESGSRSRANERGKGVADEGDESGLDVDVDDLKMMEEGFTQLEIRLEGSTRTIVIPMDRDLLKNTEDVVSSLGPLCSDIEGKTLKELDDVTLLRSIVGLALKMSTALFDELKEKDDEMVKAIEKCSILQGMSRSREEDLEVSRGVEAQYSDLQAQMVELREQLQECRLQLEALNGEDPLAERENYQSTTKAKEDRLEEKIRELEKDNFILHDRVAVLEAMNAQLLAHPSSSHTSDFPNVSRELYEEWIHVEAQLDVFRDFHKAGFVSEIAL</sequence>
<name>A0A1U7VAB9_NICSY</name>
<feature type="region of interest" description="Disordered" evidence="2">
    <location>
        <begin position="12"/>
        <end position="33"/>
    </location>
</feature>
<dbReference type="KEGG" id="nsy:104211436"/>